<gene>
    <name evidence="5" type="ORF">S01H1_15220</name>
</gene>
<dbReference type="PROSITE" id="PS51679">
    <property type="entry name" value="SAM_MT_C5"/>
    <property type="match status" value="1"/>
</dbReference>
<evidence type="ECO:0000256" key="1">
    <source>
        <dbReference type="ARBA" id="ARBA00011975"/>
    </source>
</evidence>
<dbReference type="PANTHER" id="PTHR23068">
    <property type="entry name" value="DNA CYTOSINE-5- -METHYLTRANSFERASE 3-RELATED"/>
    <property type="match status" value="1"/>
</dbReference>
<dbReference type="InterPro" id="IPR018117">
    <property type="entry name" value="C5_DNA_meth_AS"/>
</dbReference>
<dbReference type="AlphaFoldDB" id="X0T680"/>
<dbReference type="GO" id="GO:0032259">
    <property type="term" value="P:methylation"/>
    <property type="evidence" value="ECO:0007669"/>
    <property type="project" value="UniProtKB-KW"/>
</dbReference>
<protein>
    <recommendedName>
        <fullName evidence="1">DNA (cytosine-5-)-methyltransferase</fullName>
        <ecNumber evidence="1">2.1.1.37</ecNumber>
    </recommendedName>
</protein>
<reference evidence="5" key="1">
    <citation type="journal article" date="2014" name="Front. Microbiol.">
        <title>High frequency of phylogenetically diverse reductive dehalogenase-homologous genes in deep subseafloor sedimentary metagenomes.</title>
        <authorList>
            <person name="Kawai M."/>
            <person name="Futagami T."/>
            <person name="Toyoda A."/>
            <person name="Takaki Y."/>
            <person name="Nishi S."/>
            <person name="Hori S."/>
            <person name="Arai W."/>
            <person name="Tsubouchi T."/>
            <person name="Morono Y."/>
            <person name="Uchiyama I."/>
            <person name="Ito T."/>
            <person name="Fujiyama A."/>
            <person name="Inagaki F."/>
            <person name="Takami H."/>
        </authorList>
    </citation>
    <scope>NUCLEOTIDE SEQUENCE</scope>
    <source>
        <strain evidence="5">Expedition CK06-06</strain>
    </source>
</reference>
<dbReference type="InterPro" id="IPR001525">
    <property type="entry name" value="C5_MeTfrase"/>
</dbReference>
<evidence type="ECO:0000256" key="3">
    <source>
        <dbReference type="ARBA" id="ARBA00022679"/>
    </source>
</evidence>
<keyword evidence="2" id="KW-0489">Methyltransferase</keyword>
<dbReference type="Pfam" id="PF00145">
    <property type="entry name" value="DNA_methylase"/>
    <property type="match status" value="2"/>
</dbReference>
<keyword evidence="4" id="KW-0949">S-adenosyl-L-methionine</keyword>
<dbReference type="Gene3D" id="3.90.120.10">
    <property type="entry name" value="DNA Methylase, subunit A, domain 2"/>
    <property type="match status" value="1"/>
</dbReference>
<dbReference type="GO" id="GO:0003886">
    <property type="term" value="F:DNA (cytosine-5-)-methyltransferase activity"/>
    <property type="evidence" value="ECO:0007669"/>
    <property type="project" value="UniProtKB-EC"/>
</dbReference>
<dbReference type="InterPro" id="IPR029063">
    <property type="entry name" value="SAM-dependent_MTases_sf"/>
</dbReference>
<name>X0T680_9ZZZZ</name>
<dbReference type="SUPFAM" id="SSF53335">
    <property type="entry name" value="S-adenosyl-L-methionine-dependent methyltransferases"/>
    <property type="match status" value="1"/>
</dbReference>
<evidence type="ECO:0000256" key="4">
    <source>
        <dbReference type="ARBA" id="ARBA00022691"/>
    </source>
</evidence>
<sequence>MKNIVSLFDGISCLQIALERAGIPYENYYASEIDKPCITITQKNYPKTIQVGTICDLIKFVSLPADIDLLVGGSPCQGFSLMGNQLNFNDHRSELFFEYVRIWKLLKPKYFILENVRMRKDIQDAISYIMGVQPIEINSALFSGQNRRRLYWTNIPNVVKNLAQKLGPSSLITGKSLLTDNSYEIATVRKGNPRQIVKPATNKLPCLTASYYKGINADGRPGKAKSFGDYEIGKIEMLSPVECERMQTVPEGYTEGVPKTHRYKALGNGFTVDVIAFILSCIP</sequence>
<dbReference type="InterPro" id="IPR050390">
    <property type="entry name" value="C5-Methyltransferase"/>
</dbReference>
<dbReference type="EMBL" id="BARS01007942">
    <property type="protein sequence ID" value="GAF71580.1"/>
    <property type="molecule type" value="Genomic_DNA"/>
</dbReference>
<evidence type="ECO:0000313" key="5">
    <source>
        <dbReference type="EMBL" id="GAF71580.1"/>
    </source>
</evidence>
<accession>X0T680</accession>
<dbReference type="PANTHER" id="PTHR23068:SF25">
    <property type="entry name" value="DNA (CYTOSINE-5)-METHYLTRANSFERASE DRM2"/>
    <property type="match status" value="1"/>
</dbReference>
<dbReference type="GO" id="GO:0005634">
    <property type="term" value="C:nucleus"/>
    <property type="evidence" value="ECO:0007669"/>
    <property type="project" value="TreeGrafter"/>
</dbReference>
<proteinExistence type="predicted"/>
<organism evidence="5">
    <name type="scientific">marine sediment metagenome</name>
    <dbReference type="NCBI Taxonomy" id="412755"/>
    <lineage>
        <taxon>unclassified sequences</taxon>
        <taxon>metagenomes</taxon>
        <taxon>ecological metagenomes</taxon>
    </lineage>
</organism>
<dbReference type="EC" id="2.1.1.37" evidence="1"/>
<keyword evidence="3" id="KW-0808">Transferase</keyword>
<comment type="caution">
    <text evidence="5">The sequence shown here is derived from an EMBL/GenBank/DDBJ whole genome shotgun (WGS) entry which is preliminary data.</text>
</comment>
<dbReference type="Gene3D" id="3.40.50.150">
    <property type="entry name" value="Vaccinia Virus protein VP39"/>
    <property type="match status" value="1"/>
</dbReference>
<evidence type="ECO:0000256" key="2">
    <source>
        <dbReference type="ARBA" id="ARBA00022603"/>
    </source>
</evidence>
<dbReference type="PROSITE" id="PS00094">
    <property type="entry name" value="C5_MTASE_1"/>
    <property type="match status" value="1"/>
</dbReference>